<gene>
    <name evidence="2" type="ORF">SAMN05421877_101406</name>
</gene>
<evidence type="ECO:0000313" key="2">
    <source>
        <dbReference type="EMBL" id="SEF54977.1"/>
    </source>
</evidence>
<protein>
    <submittedName>
        <fullName evidence="2">Uncharacterized protein</fullName>
    </submittedName>
</protein>
<dbReference type="EMBL" id="FNUT01000001">
    <property type="protein sequence ID" value="SEF54977.1"/>
    <property type="molecule type" value="Genomic_DNA"/>
</dbReference>
<feature type="coiled-coil region" evidence="1">
    <location>
        <begin position="1"/>
        <end position="28"/>
    </location>
</feature>
<organism evidence="2 3">
    <name type="scientific">Sphingobacterium lactis</name>
    <dbReference type="NCBI Taxonomy" id="797291"/>
    <lineage>
        <taxon>Bacteria</taxon>
        <taxon>Pseudomonadati</taxon>
        <taxon>Bacteroidota</taxon>
        <taxon>Sphingobacteriia</taxon>
        <taxon>Sphingobacteriales</taxon>
        <taxon>Sphingobacteriaceae</taxon>
        <taxon>Sphingobacterium</taxon>
    </lineage>
</organism>
<proteinExistence type="predicted"/>
<dbReference type="RefSeq" id="WP_103905045.1">
    <property type="nucleotide sequence ID" value="NZ_CP049246.1"/>
</dbReference>
<dbReference type="OrthoDB" id="709278at2"/>
<dbReference type="AlphaFoldDB" id="A0A1H5SYW5"/>
<keyword evidence="1" id="KW-0175">Coiled coil</keyword>
<keyword evidence="3" id="KW-1185">Reference proteome</keyword>
<name>A0A1H5SYW5_9SPHI</name>
<reference evidence="3" key="1">
    <citation type="submission" date="2016-10" db="EMBL/GenBank/DDBJ databases">
        <authorList>
            <person name="Varghese N."/>
            <person name="Submissions S."/>
        </authorList>
    </citation>
    <scope>NUCLEOTIDE SEQUENCE [LARGE SCALE GENOMIC DNA]</scope>
    <source>
        <strain evidence="3">DSM 22361</strain>
    </source>
</reference>
<accession>A0A1H5SYW5</accession>
<evidence type="ECO:0000256" key="1">
    <source>
        <dbReference type="SAM" id="Coils"/>
    </source>
</evidence>
<sequence>MKAKITNIHELNAEIARLKIEKKGQEEFLLNQYQLLRHKIEAPARIANMVFDFVPGVNTIKGLVSGIGKATSKKTKGDWLTRTLQLGLPLVLNRTLLKNAGWLKKGLVLFASETAAGQVTQNKVANVIDKITDFIKPKKDKKKKKAVEEIIEGEAVVVNPKPLNHPPMITAEESVQDNIYGIPKDSESF</sequence>
<evidence type="ECO:0000313" key="3">
    <source>
        <dbReference type="Proteomes" id="UP000236731"/>
    </source>
</evidence>
<dbReference type="Proteomes" id="UP000236731">
    <property type="component" value="Unassembled WGS sequence"/>
</dbReference>